<dbReference type="PATRIC" id="fig|1385369.3.peg.5958"/>
<evidence type="ECO:0000313" key="3">
    <source>
        <dbReference type="EMBL" id="EWY37002.1"/>
    </source>
</evidence>
<dbReference type="Pfam" id="PF01593">
    <property type="entry name" value="Amino_oxidase"/>
    <property type="match status" value="1"/>
</dbReference>
<evidence type="ECO:0000259" key="2">
    <source>
        <dbReference type="Pfam" id="PF01593"/>
    </source>
</evidence>
<comment type="caution">
    <text evidence="3">The sequence shown here is derived from an EMBL/GenBank/DDBJ whole genome shotgun (WGS) entry which is preliminary data.</text>
</comment>
<proteinExistence type="predicted"/>
<gene>
    <name evidence="3" type="ORF">N825_22085</name>
</gene>
<evidence type="ECO:0000256" key="1">
    <source>
        <dbReference type="SAM" id="MobiDB-lite"/>
    </source>
</evidence>
<organism evidence="3 4">
    <name type="scientific">Skermanella stibiiresistens SB22</name>
    <dbReference type="NCBI Taxonomy" id="1385369"/>
    <lineage>
        <taxon>Bacteria</taxon>
        <taxon>Pseudomonadati</taxon>
        <taxon>Pseudomonadota</taxon>
        <taxon>Alphaproteobacteria</taxon>
        <taxon>Rhodospirillales</taxon>
        <taxon>Azospirillaceae</taxon>
        <taxon>Skermanella</taxon>
    </lineage>
</organism>
<dbReference type="InterPro" id="IPR017830">
    <property type="entry name" value="SQase_HpnE"/>
</dbReference>
<dbReference type="InterPro" id="IPR050464">
    <property type="entry name" value="Zeta_carotene_desat/Oxidored"/>
</dbReference>
<dbReference type="InterPro" id="IPR002937">
    <property type="entry name" value="Amino_oxidase"/>
</dbReference>
<dbReference type="GO" id="GO:0016491">
    <property type="term" value="F:oxidoreductase activity"/>
    <property type="evidence" value="ECO:0007669"/>
    <property type="project" value="InterPro"/>
</dbReference>
<evidence type="ECO:0000313" key="4">
    <source>
        <dbReference type="Proteomes" id="UP000019486"/>
    </source>
</evidence>
<accession>W9GX18</accession>
<dbReference type="AlphaFoldDB" id="W9GX18"/>
<dbReference type="Gene3D" id="3.50.50.60">
    <property type="entry name" value="FAD/NAD(P)-binding domain"/>
    <property type="match status" value="1"/>
</dbReference>
<dbReference type="EMBL" id="AVFL01000032">
    <property type="protein sequence ID" value="EWY37002.1"/>
    <property type="molecule type" value="Genomic_DNA"/>
</dbReference>
<dbReference type="STRING" id="1385369.N825_22085"/>
<reference evidence="3 4" key="1">
    <citation type="submission" date="2013-08" db="EMBL/GenBank/DDBJ databases">
        <title>The genome sequence of Skermanella stibiiresistens.</title>
        <authorList>
            <person name="Zhu W."/>
            <person name="Wang G."/>
        </authorList>
    </citation>
    <scope>NUCLEOTIDE SEQUENCE [LARGE SCALE GENOMIC DNA]</scope>
    <source>
        <strain evidence="3 4">SB22</strain>
    </source>
</reference>
<feature type="region of interest" description="Disordered" evidence="1">
    <location>
        <begin position="376"/>
        <end position="395"/>
    </location>
</feature>
<feature type="domain" description="Amine oxidase" evidence="2">
    <location>
        <begin position="21"/>
        <end position="424"/>
    </location>
</feature>
<dbReference type="InterPro" id="IPR036188">
    <property type="entry name" value="FAD/NAD-bd_sf"/>
</dbReference>
<dbReference type="NCBIfam" id="TIGR03467">
    <property type="entry name" value="HpnE"/>
    <property type="match status" value="1"/>
</dbReference>
<sequence>MDSRRPGDIPMTTIHIVGAGVAGIAAAVSLSDSGRKVVLHEAAGQAGGRCRSLHDPVLDRTIDNGNHLLLGGNHAAFGLLDRIGARDRLIAAAEPAEFPFLDLATGERWTLRPNAGPLPWWMLVPSRRVPGTRFRDYLALLKLLRAAPGATVGDRLDTTSTLYKRLWEPLAVAALNIDPKLGSARLMGAVVAETFMRGGAACQPFIARRGLSDTFIDPALAWLGKRGFELRTRARLRRLEVRDGRVAALEFAGDTVELAQGDAVVLALPPAGTAELLPGLTVPEAHTAILNAHYRLDRPATLPGGQIFLGLIGGTAEWLFARDDVISVTVSAADRLMDQSAGDLAALLWRDVAGACGLSEAMPPARIIKEKRATFRQTPADSEQRPGARTGFPNLSLAGDWTATGLPATIEGAIRSGNNAASLLLRYSSVERPGQPDIRASHRSPMDISQRA</sequence>
<dbReference type="PANTHER" id="PTHR42923:SF47">
    <property type="entry name" value="BLR3003 PROTEIN"/>
    <property type="match status" value="1"/>
</dbReference>
<keyword evidence="4" id="KW-1185">Reference proteome</keyword>
<dbReference type="PANTHER" id="PTHR42923">
    <property type="entry name" value="PROTOPORPHYRINOGEN OXIDASE"/>
    <property type="match status" value="1"/>
</dbReference>
<dbReference type="Proteomes" id="UP000019486">
    <property type="component" value="Unassembled WGS sequence"/>
</dbReference>
<name>W9GX18_9PROT</name>
<dbReference type="SUPFAM" id="SSF51905">
    <property type="entry name" value="FAD/NAD(P)-binding domain"/>
    <property type="match status" value="1"/>
</dbReference>
<protein>
    <recommendedName>
        <fullName evidence="2">Amine oxidase domain-containing protein</fullName>
    </recommendedName>
</protein>